<evidence type="ECO:0000313" key="1">
    <source>
        <dbReference type="EMBL" id="KWX79954.1"/>
    </source>
</evidence>
<dbReference type="Proteomes" id="UP000070252">
    <property type="component" value="Unassembled WGS sequence"/>
</dbReference>
<sequence length="67" mass="7888">MQVKYPPPPPSIEWYIETECGHLLSWSAVDLDSLFIRLHEKGFRAKEVMTWEEHEAKTSERELKESA</sequence>
<accession>A0A1H0A3X9</accession>
<evidence type="ECO:0000313" key="2">
    <source>
        <dbReference type="EMBL" id="SDN28135.1"/>
    </source>
</evidence>
<evidence type="ECO:0000313" key="3">
    <source>
        <dbReference type="Proteomes" id="UP000070252"/>
    </source>
</evidence>
<keyword evidence="3" id="KW-1185">Reference proteome</keyword>
<reference evidence="2 4" key="2">
    <citation type="submission" date="2016-10" db="EMBL/GenBank/DDBJ databases">
        <authorList>
            <person name="de Groot N.N."/>
        </authorList>
    </citation>
    <scope>NUCLEOTIDE SEQUENCE [LARGE SCALE GENOMIC DNA]</scope>
    <source>
        <strain evidence="2 4">CGMCC 1.10239</strain>
    </source>
</reference>
<dbReference type="EMBL" id="FNGM01000034">
    <property type="protein sequence ID" value="SDN28135.1"/>
    <property type="molecule type" value="Genomic_DNA"/>
</dbReference>
<dbReference type="EMBL" id="LIPY01000082">
    <property type="protein sequence ID" value="KWX79954.1"/>
    <property type="molecule type" value="Genomic_DNA"/>
</dbReference>
<organism evidence="2 4">
    <name type="scientific">Paenibacillus jilunlii</name>
    <dbReference type="NCBI Taxonomy" id="682956"/>
    <lineage>
        <taxon>Bacteria</taxon>
        <taxon>Bacillati</taxon>
        <taxon>Bacillota</taxon>
        <taxon>Bacilli</taxon>
        <taxon>Bacillales</taxon>
        <taxon>Paenibacillaceae</taxon>
        <taxon>Paenibacillus</taxon>
    </lineage>
</organism>
<dbReference type="AlphaFoldDB" id="A0A1H0A3X9"/>
<evidence type="ECO:0000313" key="4">
    <source>
        <dbReference type="Proteomes" id="UP000182783"/>
    </source>
</evidence>
<name>A0A1H0A3X9_9BACL</name>
<gene>
    <name evidence="1" type="ORF">AML91_01945</name>
    <name evidence="2" type="ORF">SAMN05216191_13451</name>
</gene>
<protein>
    <submittedName>
        <fullName evidence="2">Uncharacterized protein</fullName>
    </submittedName>
</protein>
<reference evidence="1 3" key="1">
    <citation type="submission" date="2015-08" db="EMBL/GenBank/DDBJ databases">
        <title>Genome of Paenibacillus jilunlii.</title>
        <authorList>
            <person name="Sant'Anna F.H."/>
            <person name="Ambrosini A."/>
            <person name="Souza R."/>
            <person name="Bach E."/>
            <person name="Fernandes G."/>
            <person name="Balsanelli E."/>
            <person name="Baura V.A."/>
            <person name="Pedrosa F.O."/>
            <person name="Souza E.M."/>
            <person name="Passaglia L."/>
        </authorList>
    </citation>
    <scope>NUCLEOTIDE SEQUENCE [LARGE SCALE GENOMIC DNA]</scope>
    <source>
        <strain evidence="1 3">DSM 23019</strain>
    </source>
</reference>
<proteinExistence type="predicted"/>
<dbReference type="Proteomes" id="UP000182783">
    <property type="component" value="Unassembled WGS sequence"/>
</dbReference>